<proteinExistence type="predicted"/>
<gene>
    <name evidence="1" type="ORF">P0Y49_09425</name>
</gene>
<organism evidence="1 2">
    <name type="scientific">Candidatus Pedobacter colombiensis</name>
    <dbReference type="NCBI Taxonomy" id="3121371"/>
    <lineage>
        <taxon>Bacteria</taxon>
        <taxon>Pseudomonadati</taxon>
        <taxon>Bacteroidota</taxon>
        <taxon>Sphingobacteriia</taxon>
        <taxon>Sphingobacteriales</taxon>
        <taxon>Sphingobacteriaceae</taxon>
        <taxon>Pedobacter</taxon>
    </lineage>
</organism>
<accession>A0AAJ6B8G6</accession>
<sequence length="141" mass="16238">MDDFKEIPEVIDALKDMGMDGYCQFYSYPDHDYTEKVADGLNIIKGHALDKPISKFSISGYPIWNGPEENYVSCFCSLTIKDSKIKIDQLSLSFKMPNINAPFHTIELFEPPLQELPTAKQLRDQLKAKLILPKKKQRIKR</sequence>
<dbReference type="Proteomes" id="UP001214530">
    <property type="component" value="Chromosome"/>
</dbReference>
<dbReference type="AlphaFoldDB" id="A0AAJ6B8G6"/>
<protein>
    <submittedName>
        <fullName evidence="1">Uncharacterized protein</fullName>
    </submittedName>
</protein>
<dbReference type="EMBL" id="CP119313">
    <property type="protein sequence ID" value="WEK21360.1"/>
    <property type="molecule type" value="Genomic_DNA"/>
</dbReference>
<evidence type="ECO:0000313" key="2">
    <source>
        <dbReference type="Proteomes" id="UP001214530"/>
    </source>
</evidence>
<evidence type="ECO:0000313" key="1">
    <source>
        <dbReference type="EMBL" id="WEK21360.1"/>
    </source>
</evidence>
<name>A0AAJ6B8G6_9SPHI</name>
<reference evidence="1" key="1">
    <citation type="submission" date="2023-03" db="EMBL/GenBank/DDBJ databases">
        <title>Andean soil-derived lignocellulolytic bacterial consortium as a source of novel taxa and putative plastic-active enzymes.</title>
        <authorList>
            <person name="Diaz-Garcia L."/>
            <person name="Chuvochina M."/>
            <person name="Feuerriegel G."/>
            <person name="Bunk B."/>
            <person name="Sproer C."/>
            <person name="Streit W.R."/>
            <person name="Rodriguez L.M."/>
            <person name="Overmann J."/>
            <person name="Jimenez D.J."/>
        </authorList>
    </citation>
    <scope>NUCLEOTIDE SEQUENCE</scope>
    <source>
        <strain evidence="1">MAG 3858</strain>
    </source>
</reference>